<organism evidence="8 9">
    <name type="scientific">Candidatus Desulfacyla euxinica</name>
    <dbReference type="NCBI Taxonomy" id="2841693"/>
    <lineage>
        <taxon>Bacteria</taxon>
        <taxon>Deltaproteobacteria</taxon>
        <taxon>Candidatus Desulfacyla</taxon>
    </lineage>
</organism>
<evidence type="ECO:0000313" key="9">
    <source>
        <dbReference type="Proteomes" id="UP000650524"/>
    </source>
</evidence>
<evidence type="ECO:0000256" key="6">
    <source>
        <dbReference type="SAM" id="Phobius"/>
    </source>
</evidence>
<keyword evidence="3 6" id="KW-0812">Transmembrane</keyword>
<evidence type="ECO:0000256" key="3">
    <source>
        <dbReference type="ARBA" id="ARBA00022692"/>
    </source>
</evidence>
<name>A0A8J6N1Y0_9DELT</name>
<dbReference type="AlphaFoldDB" id="A0A8J6N1Y0"/>
<feature type="transmembrane region" description="Helical" evidence="6">
    <location>
        <begin position="266"/>
        <end position="283"/>
    </location>
</feature>
<keyword evidence="5 6" id="KW-0472">Membrane</keyword>
<feature type="domain" description="Membrane transport protein MMPL" evidence="7">
    <location>
        <begin position="186"/>
        <end position="405"/>
    </location>
</feature>
<reference evidence="8 9" key="1">
    <citation type="submission" date="2020-08" db="EMBL/GenBank/DDBJ databases">
        <title>Bridging the membrane lipid divide: bacteria of the FCB group superphylum have the potential to synthesize archaeal ether lipids.</title>
        <authorList>
            <person name="Villanueva L."/>
            <person name="Von Meijenfeldt F.A.B."/>
            <person name="Westbye A.B."/>
            <person name="Yadav S."/>
            <person name="Hopmans E.C."/>
            <person name="Dutilh B.E."/>
            <person name="Sinninghe Damste J.S."/>
        </authorList>
    </citation>
    <scope>NUCLEOTIDE SEQUENCE [LARGE SCALE GENOMIC DNA]</scope>
    <source>
        <strain evidence="8">NIOZ-UU27</strain>
    </source>
</reference>
<evidence type="ECO:0000256" key="2">
    <source>
        <dbReference type="ARBA" id="ARBA00022475"/>
    </source>
</evidence>
<evidence type="ECO:0000256" key="4">
    <source>
        <dbReference type="ARBA" id="ARBA00022989"/>
    </source>
</evidence>
<comment type="subcellular location">
    <subcellularLocation>
        <location evidence="1">Cell membrane</location>
        <topology evidence="1">Multi-pass membrane protein</topology>
    </subcellularLocation>
</comment>
<feature type="non-terminal residue" evidence="8">
    <location>
        <position position="578"/>
    </location>
</feature>
<evidence type="ECO:0000313" key="8">
    <source>
        <dbReference type="EMBL" id="MBC8179432.1"/>
    </source>
</evidence>
<dbReference type="InterPro" id="IPR050545">
    <property type="entry name" value="Mycobact_MmpL"/>
</dbReference>
<dbReference type="GO" id="GO:0005886">
    <property type="term" value="C:plasma membrane"/>
    <property type="evidence" value="ECO:0007669"/>
    <property type="project" value="UniProtKB-SubCell"/>
</dbReference>
<dbReference type="Pfam" id="PF03176">
    <property type="entry name" value="MMPL"/>
    <property type="match status" value="1"/>
</dbReference>
<feature type="transmembrane region" description="Helical" evidence="6">
    <location>
        <begin position="289"/>
        <end position="309"/>
    </location>
</feature>
<dbReference type="SUPFAM" id="SSF82866">
    <property type="entry name" value="Multidrug efflux transporter AcrB transmembrane domain"/>
    <property type="match status" value="1"/>
</dbReference>
<protein>
    <submittedName>
        <fullName evidence="8">MMPL family transporter</fullName>
    </submittedName>
</protein>
<dbReference type="PANTHER" id="PTHR33406:SF13">
    <property type="entry name" value="MEMBRANE PROTEIN YDFJ"/>
    <property type="match status" value="1"/>
</dbReference>
<gene>
    <name evidence="8" type="ORF">H8E19_18665</name>
</gene>
<feature type="transmembrane region" description="Helical" evidence="6">
    <location>
        <begin position="386"/>
        <end position="409"/>
    </location>
</feature>
<sequence length="578" mass="63710">MKTSTINLPILILSIFIIIALFCVSLFLIEIDTDITGYLPQNDPVISDAGYIFENHPIHDQLVIDIGLERDDPDALVEYGERVEQSLKKSGLFKQVGTRDIQDLIPDLISHILNNLPVMFTAKDLNDKVKPLLENDNVYKRLESLRSGLMGLEGIGQSEFISKDPFGLKDMVLAKLSHLAPLENLEIYKGKLISHDKKHLLLIANPISSGTDTAFALKITKLINTVSDELHSESAENGVGITLTPVGAYRAALDNELIAKKDVEKAILLATAGIALLLIFAFPRPLLGLFAFLPALAGTVAAFFVFALLHRSISIMTLGFGGAVISITVDHAIAYLLFLDRPHKTSGKEASREIWAVGLLAALTTIGAFGALCFCDFPVFEQIGLFTALGIAFSFIFVHAVFPMIFPSMPPARRKALPLRNAVRRFSSFGKKGAYVSLFFALGMLFFAKPDFDVKLSSMNTVSEETASAEELLADVWGDNIFKKTYLMTEGKDVKELQREGDILLEMIDQDLASGVLSSGFVPSMIFPGKEREKQNLEAWRGFWHDNRIAALKRTIAKASYNTGFTKEAFEPFLKTIS</sequence>
<evidence type="ECO:0000256" key="1">
    <source>
        <dbReference type="ARBA" id="ARBA00004651"/>
    </source>
</evidence>
<dbReference type="Gene3D" id="1.20.1640.10">
    <property type="entry name" value="Multidrug efflux transporter AcrB transmembrane domain"/>
    <property type="match status" value="1"/>
</dbReference>
<keyword evidence="4 6" id="KW-1133">Transmembrane helix</keyword>
<feature type="transmembrane region" description="Helical" evidence="6">
    <location>
        <begin position="6"/>
        <end position="29"/>
    </location>
</feature>
<dbReference type="Proteomes" id="UP000650524">
    <property type="component" value="Unassembled WGS sequence"/>
</dbReference>
<keyword evidence="2" id="KW-1003">Cell membrane</keyword>
<feature type="transmembrane region" description="Helical" evidence="6">
    <location>
        <begin position="316"/>
        <end position="338"/>
    </location>
</feature>
<dbReference type="InterPro" id="IPR004869">
    <property type="entry name" value="MMPL_dom"/>
</dbReference>
<dbReference type="EMBL" id="JACNJD010000385">
    <property type="protein sequence ID" value="MBC8179432.1"/>
    <property type="molecule type" value="Genomic_DNA"/>
</dbReference>
<proteinExistence type="predicted"/>
<dbReference type="PANTHER" id="PTHR33406">
    <property type="entry name" value="MEMBRANE PROTEIN MJ1562-RELATED"/>
    <property type="match status" value="1"/>
</dbReference>
<accession>A0A8J6N1Y0</accession>
<feature type="transmembrane region" description="Helical" evidence="6">
    <location>
        <begin position="354"/>
        <end position="374"/>
    </location>
</feature>
<evidence type="ECO:0000256" key="5">
    <source>
        <dbReference type="ARBA" id="ARBA00023136"/>
    </source>
</evidence>
<evidence type="ECO:0000259" key="7">
    <source>
        <dbReference type="Pfam" id="PF03176"/>
    </source>
</evidence>
<comment type="caution">
    <text evidence="8">The sequence shown here is derived from an EMBL/GenBank/DDBJ whole genome shotgun (WGS) entry which is preliminary data.</text>
</comment>